<dbReference type="InterPro" id="IPR002125">
    <property type="entry name" value="CMP_dCMP_dom"/>
</dbReference>
<accession>A0AA40K308</accession>
<feature type="domain" description="CMP/dCMP-type deaminase" evidence="2">
    <location>
        <begin position="49"/>
        <end position="187"/>
    </location>
</feature>
<comment type="caution">
    <text evidence="3">The sequence shown here is derived from an EMBL/GenBank/DDBJ whole genome shotgun (WGS) entry which is preliminary data.</text>
</comment>
<dbReference type="Proteomes" id="UP001172155">
    <property type="component" value="Unassembled WGS sequence"/>
</dbReference>
<dbReference type="SUPFAM" id="SSF53927">
    <property type="entry name" value="Cytidine deaminase-like"/>
    <property type="match status" value="1"/>
</dbReference>
<keyword evidence="4" id="KW-1185">Reference proteome</keyword>
<dbReference type="EMBL" id="JAUKUD010000005">
    <property type="protein sequence ID" value="KAK0744061.1"/>
    <property type="molecule type" value="Genomic_DNA"/>
</dbReference>
<sequence>MTKLAFLAVLATSLLGLTSAHPHHHIEERSTKQFPIGDPKLSINGVPFSTRAHWMRQANLALNAPCPFAAFGAVIVNHTASAGLGTVVCSGANANSATGNPTHHGEMVAINNCSAILADPNGPYKLTPLAALAAFADLTIYTNGESCPMCAAAIRWAGFREYVYGTSIDTLIEKGWGQIRIGSAEVVAQSYDLGKPVRLLAEVLTEETDPYFAWQFDPAAACPEGCARVGGAGGCKARGE</sequence>
<feature type="signal peptide" evidence="1">
    <location>
        <begin position="1"/>
        <end position="20"/>
    </location>
</feature>
<name>A0AA40K308_9PEZI</name>
<protein>
    <submittedName>
        <fullName evidence="3">Cytidine deaminase-like protein</fullName>
    </submittedName>
</protein>
<dbReference type="GO" id="GO:0052717">
    <property type="term" value="F:tRNA-specific adenosine-34 deaminase activity"/>
    <property type="evidence" value="ECO:0007669"/>
    <property type="project" value="TreeGrafter"/>
</dbReference>
<organism evidence="3 4">
    <name type="scientific">Schizothecium vesticola</name>
    <dbReference type="NCBI Taxonomy" id="314040"/>
    <lineage>
        <taxon>Eukaryota</taxon>
        <taxon>Fungi</taxon>
        <taxon>Dikarya</taxon>
        <taxon>Ascomycota</taxon>
        <taxon>Pezizomycotina</taxon>
        <taxon>Sordariomycetes</taxon>
        <taxon>Sordariomycetidae</taxon>
        <taxon>Sordariales</taxon>
        <taxon>Schizotheciaceae</taxon>
        <taxon>Schizothecium</taxon>
    </lineage>
</organism>
<dbReference type="PROSITE" id="PS51747">
    <property type="entry name" value="CYT_DCMP_DEAMINASES_2"/>
    <property type="match status" value="1"/>
</dbReference>
<evidence type="ECO:0000313" key="4">
    <source>
        <dbReference type="Proteomes" id="UP001172155"/>
    </source>
</evidence>
<reference evidence="3" key="1">
    <citation type="submission" date="2023-06" db="EMBL/GenBank/DDBJ databases">
        <title>Genome-scale phylogeny and comparative genomics of the fungal order Sordariales.</title>
        <authorList>
            <consortium name="Lawrence Berkeley National Laboratory"/>
            <person name="Hensen N."/>
            <person name="Bonometti L."/>
            <person name="Westerberg I."/>
            <person name="Brannstrom I.O."/>
            <person name="Guillou S."/>
            <person name="Cros-Aarteil S."/>
            <person name="Calhoun S."/>
            <person name="Haridas S."/>
            <person name="Kuo A."/>
            <person name="Mondo S."/>
            <person name="Pangilinan J."/>
            <person name="Riley R."/>
            <person name="LaButti K."/>
            <person name="Andreopoulos B."/>
            <person name="Lipzen A."/>
            <person name="Chen C."/>
            <person name="Yanf M."/>
            <person name="Daum C."/>
            <person name="Ng V."/>
            <person name="Clum A."/>
            <person name="Steindorff A."/>
            <person name="Ohm R."/>
            <person name="Martin F."/>
            <person name="Silar P."/>
            <person name="Natvig D."/>
            <person name="Lalanne C."/>
            <person name="Gautier V."/>
            <person name="Ament-velasquez S.L."/>
            <person name="Kruys A."/>
            <person name="Hutchinson M.I."/>
            <person name="Powell A.J."/>
            <person name="Barry K."/>
            <person name="Miller A.N."/>
            <person name="Grigoriev I.V."/>
            <person name="Debuchy R."/>
            <person name="Gladieux P."/>
            <person name="Thoren M.H."/>
            <person name="Johannesson H."/>
        </authorList>
    </citation>
    <scope>NUCLEOTIDE SEQUENCE</scope>
    <source>
        <strain evidence="3">SMH3187-1</strain>
    </source>
</reference>
<evidence type="ECO:0000313" key="3">
    <source>
        <dbReference type="EMBL" id="KAK0744061.1"/>
    </source>
</evidence>
<dbReference type="Pfam" id="PF00383">
    <property type="entry name" value="dCMP_cyt_deam_1"/>
    <property type="match status" value="1"/>
</dbReference>
<proteinExistence type="predicted"/>
<dbReference type="GO" id="GO:0002100">
    <property type="term" value="P:tRNA wobble adenosine to inosine editing"/>
    <property type="evidence" value="ECO:0007669"/>
    <property type="project" value="TreeGrafter"/>
</dbReference>
<feature type="chain" id="PRO_5041228093" evidence="1">
    <location>
        <begin position="21"/>
        <end position="240"/>
    </location>
</feature>
<dbReference type="PANTHER" id="PTHR11079:SF203">
    <property type="entry name" value="CMP_DCMP-TYPE DEAMINASE DOMAIN-CONTAINING PROTEIN"/>
    <property type="match status" value="1"/>
</dbReference>
<dbReference type="InterPro" id="IPR016193">
    <property type="entry name" value="Cytidine_deaminase-like"/>
</dbReference>
<dbReference type="CDD" id="cd01285">
    <property type="entry name" value="nucleoside_deaminase"/>
    <property type="match status" value="1"/>
</dbReference>
<dbReference type="AlphaFoldDB" id="A0AA40K308"/>
<dbReference type="PANTHER" id="PTHR11079">
    <property type="entry name" value="CYTOSINE DEAMINASE FAMILY MEMBER"/>
    <property type="match status" value="1"/>
</dbReference>
<gene>
    <name evidence="3" type="ORF">B0T18DRAFT_431212</name>
</gene>
<dbReference type="Gene3D" id="3.40.140.10">
    <property type="entry name" value="Cytidine Deaminase, domain 2"/>
    <property type="match status" value="1"/>
</dbReference>
<evidence type="ECO:0000256" key="1">
    <source>
        <dbReference type="SAM" id="SignalP"/>
    </source>
</evidence>
<keyword evidence="1" id="KW-0732">Signal</keyword>
<evidence type="ECO:0000259" key="2">
    <source>
        <dbReference type="PROSITE" id="PS51747"/>
    </source>
</evidence>